<feature type="region of interest" description="Disordered" evidence="1">
    <location>
        <begin position="1"/>
        <end position="75"/>
    </location>
</feature>
<dbReference type="EMBL" id="CP043494">
    <property type="protein sequence ID" value="WNG47405.1"/>
    <property type="molecule type" value="Genomic_DNA"/>
</dbReference>
<evidence type="ECO:0000256" key="1">
    <source>
        <dbReference type="SAM" id="MobiDB-lite"/>
    </source>
</evidence>
<organism evidence="2 3">
    <name type="scientific">Archangium minus</name>
    <dbReference type="NCBI Taxonomy" id="83450"/>
    <lineage>
        <taxon>Bacteria</taxon>
        <taxon>Pseudomonadati</taxon>
        <taxon>Myxococcota</taxon>
        <taxon>Myxococcia</taxon>
        <taxon>Myxococcales</taxon>
        <taxon>Cystobacterineae</taxon>
        <taxon>Archangiaceae</taxon>
        <taxon>Archangium</taxon>
    </lineage>
</organism>
<dbReference type="RefSeq" id="WP_395803703.1">
    <property type="nucleotide sequence ID" value="NZ_CP043494.1"/>
</dbReference>
<reference evidence="2 3" key="1">
    <citation type="submission" date="2019-08" db="EMBL/GenBank/DDBJ databases">
        <title>Archangium and Cystobacter genomes.</title>
        <authorList>
            <person name="Chen I.-C.K."/>
            <person name="Wielgoss S."/>
        </authorList>
    </citation>
    <scope>NUCLEOTIDE SEQUENCE [LARGE SCALE GENOMIC DNA]</scope>
    <source>
        <strain evidence="2 3">Cbm 6</strain>
    </source>
</reference>
<gene>
    <name evidence="2" type="ORF">F0U60_27235</name>
</gene>
<name>A0ABY9WWB1_9BACT</name>
<sequence>MGGLTYTGLPAAKDESSGAIHPPRKKIHSRRQSQTSPRRKPEDICSDARQRLLDRRVSMIGGRMLPRDKTPATGS</sequence>
<protein>
    <submittedName>
        <fullName evidence="2">Uncharacterized protein</fullName>
    </submittedName>
</protein>
<accession>A0ABY9WWB1</accession>
<dbReference type="Proteomes" id="UP001611383">
    <property type="component" value="Chromosome"/>
</dbReference>
<keyword evidence="3" id="KW-1185">Reference proteome</keyword>
<feature type="compositionally biased region" description="Basic and acidic residues" evidence="1">
    <location>
        <begin position="39"/>
        <end position="57"/>
    </location>
</feature>
<evidence type="ECO:0000313" key="3">
    <source>
        <dbReference type="Proteomes" id="UP001611383"/>
    </source>
</evidence>
<proteinExistence type="predicted"/>
<feature type="compositionally biased region" description="Basic residues" evidence="1">
    <location>
        <begin position="22"/>
        <end position="31"/>
    </location>
</feature>
<evidence type="ECO:0000313" key="2">
    <source>
        <dbReference type="EMBL" id="WNG47405.1"/>
    </source>
</evidence>
<feature type="compositionally biased region" description="Basic and acidic residues" evidence="1">
    <location>
        <begin position="65"/>
        <end position="75"/>
    </location>
</feature>